<gene>
    <name evidence="5" type="ORF">H1R19_08445</name>
</gene>
<evidence type="ECO:0000259" key="4">
    <source>
        <dbReference type="Pfam" id="PF08237"/>
    </source>
</evidence>
<feature type="region of interest" description="Disordered" evidence="2">
    <location>
        <begin position="470"/>
        <end position="611"/>
    </location>
</feature>
<dbReference type="KEGG" id="gji:H1R19_08445"/>
<protein>
    <submittedName>
        <fullName evidence="5">PE-PPE domain-containing protein</fullName>
    </submittedName>
</protein>
<feature type="compositionally biased region" description="Low complexity" evidence="2">
    <location>
        <begin position="561"/>
        <end position="573"/>
    </location>
</feature>
<feature type="compositionally biased region" description="Low complexity" evidence="2">
    <location>
        <begin position="493"/>
        <end position="504"/>
    </location>
</feature>
<evidence type="ECO:0000256" key="2">
    <source>
        <dbReference type="SAM" id="MobiDB-lite"/>
    </source>
</evidence>
<feature type="compositionally biased region" description="Low complexity" evidence="2">
    <location>
        <begin position="582"/>
        <end position="611"/>
    </location>
</feature>
<evidence type="ECO:0000313" key="6">
    <source>
        <dbReference type="Proteomes" id="UP000515663"/>
    </source>
</evidence>
<evidence type="ECO:0000313" key="5">
    <source>
        <dbReference type="EMBL" id="QMT03125.1"/>
    </source>
</evidence>
<organism evidence="5 6">
    <name type="scientific">Gordonia jinghuaiqii</name>
    <dbReference type="NCBI Taxonomy" id="2758710"/>
    <lineage>
        <taxon>Bacteria</taxon>
        <taxon>Bacillati</taxon>
        <taxon>Actinomycetota</taxon>
        <taxon>Actinomycetes</taxon>
        <taxon>Mycobacteriales</taxon>
        <taxon>Gordoniaceae</taxon>
        <taxon>Gordonia</taxon>
    </lineage>
</organism>
<sequence length="611" mass="61044">MAAMTHLRFRRGALWIASATGFSVAAAFCMTGAPASAESADCGAGAVIAVAGTNDPADGLIGVRQRYTGIGPDNTPGTADDDPRYTGDGKYRVLDAEYPATIWPMGAAGYDDSTGQGAAATARAISGYQAACQGKPVVVAGYSQGARVAGDVLAGIGTSAPVDENGDPREDGTYRLVDVENTPDDTSDDVLVNTEGLSGELYSDPRRTGDKTGRGIELSLIGIIPGLTMSGPRGETDADSGFGVLEGSVVSVCVDGDPICDLPDPVHDPIGAIDGLLGYFTKHNLYPYAMWRDPDQQWSTRPVACDVAGTGVCMVGADSAFAELVGGWARDVGYTGEIGDFLSGRPTLDLPFGIELANLQPVVALMQGFLPSLPQLGYGAYLPNVFVFEDILQGIVTLSPDRLLAGVTALADSVRSIVMLPVNFVRYWAGEIVGPVAVSGSNTAAVPAGVQVSRVGFAALVSNIGEDSAATTTEPADAGGSSGGGSSAGGSSAGHVAAGDSSAGESPSGETGVPAGPGSAGDSAGSAEDPDSGPDAGTGSGEEPADVPASDDELPAATDPSSDGADSPAGTDDSGSDGGAGDTSDNGNSDSDSDNNSDSGNSSSESDTAVD</sequence>
<feature type="compositionally biased region" description="Gly residues" evidence="2">
    <location>
        <begin position="480"/>
        <end position="492"/>
    </location>
</feature>
<proteinExistence type="predicted"/>
<dbReference type="SMART" id="SM01110">
    <property type="entry name" value="Cutinase"/>
    <property type="match status" value="1"/>
</dbReference>
<dbReference type="AlphaFoldDB" id="A0A7D7LTN9"/>
<evidence type="ECO:0000256" key="3">
    <source>
        <dbReference type="SAM" id="SignalP"/>
    </source>
</evidence>
<dbReference type="Pfam" id="PF08237">
    <property type="entry name" value="PE-PPE"/>
    <property type="match status" value="1"/>
</dbReference>
<dbReference type="GO" id="GO:0016787">
    <property type="term" value="F:hydrolase activity"/>
    <property type="evidence" value="ECO:0007669"/>
    <property type="project" value="UniProtKB-KW"/>
</dbReference>
<feature type="compositionally biased region" description="Low complexity" evidence="2">
    <location>
        <begin position="514"/>
        <end position="527"/>
    </location>
</feature>
<feature type="domain" description="PE-PPE" evidence="4">
    <location>
        <begin position="97"/>
        <end position="151"/>
    </location>
</feature>
<dbReference type="InterPro" id="IPR000675">
    <property type="entry name" value="Cutinase/axe"/>
</dbReference>
<dbReference type="SUPFAM" id="SSF53474">
    <property type="entry name" value="alpha/beta-Hydrolases"/>
    <property type="match status" value="1"/>
</dbReference>
<dbReference type="InterPro" id="IPR029058">
    <property type="entry name" value="AB_hydrolase_fold"/>
</dbReference>
<dbReference type="EMBL" id="CP059491">
    <property type="protein sequence ID" value="QMT03125.1"/>
    <property type="molecule type" value="Genomic_DNA"/>
</dbReference>
<dbReference type="Gene3D" id="3.40.50.1820">
    <property type="entry name" value="alpha/beta hydrolase"/>
    <property type="match status" value="1"/>
</dbReference>
<dbReference type="Proteomes" id="UP000515663">
    <property type="component" value="Chromosome"/>
</dbReference>
<reference evidence="6" key="1">
    <citation type="submission" date="2020-07" db="EMBL/GenBank/DDBJ databases">
        <title>novel species isolated from the respiratory tract of Marmot.</title>
        <authorList>
            <person name="Zhang G."/>
        </authorList>
    </citation>
    <scope>NUCLEOTIDE SEQUENCE [LARGE SCALE GENOMIC DNA]</scope>
    <source>
        <strain evidence="6">686</strain>
    </source>
</reference>
<dbReference type="InterPro" id="IPR013228">
    <property type="entry name" value="PE-PPE_C"/>
</dbReference>
<keyword evidence="3" id="KW-0732">Signal</keyword>
<name>A0A7D7LTN9_9ACTN</name>
<keyword evidence="1" id="KW-0378">Hydrolase</keyword>
<feature type="signal peptide" evidence="3">
    <location>
        <begin position="1"/>
        <end position="27"/>
    </location>
</feature>
<keyword evidence="6" id="KW-1185">Reference proteome</keyword>
<feature type="compositionally biased region" description="Acidic residues" evidence="2">
    <location>
        <begin position="543"/>
        <end position="554"/>
    </location>
</feature>
<accession>A0A7D7LTN9</accession>
<feature type="chain" id="PRO_5039543531" evidence="3">
    <location>
        <begin position="28"/>
        <end position="611"/>
    </location>
</feature>
<evidence type="ECO:0000256" key="1">
    <source>
        <dbReference type="ARBA" id="ARBA00022801"/>
    </source>
</evidence>